<dbReference type="EMBL" id="JABBGC010000003">
    <property type="protein sequence ID" value="NML40412.1"/>
    <property type="molecule type" value="Genomic_DNA"/>
</dbReference>
<keyword evidence="3 7" id="KW-0489">Methyltransferase</keyword>
<comment type="caution">
    <text evidence="7">The sequence shown here is derived from an EMBL/GenBank/DDBJ whole genome shotgun (WGS) entry which is preliminary data.</text>
</comment>
<evidence type="ECO:0000259" key="6">
    <source>
        <dbReference type="Pfam" id="PF00590"/>
    </source>
</evidence>
<dbReference type="NCBIfam" id="TIGR02469">
    <property type="entry name" value="CbiT"/>
    <property type="match status" value="1"/>
</dbReference>
<keyword evidence="8" id="KW-1185">Reference proteome</keyword>
<sequence length="396" mass="44077">MHFIVIGTANQTTHNIMPEALPLLAQPCVFSGGQRHYGLVKALLPEQHTWITIKGSMVALFEQYQQAGETVVIFASGDPLFYGMVQTIYKYAPKATLQVFPHFSSIQRLFTKIGQPYEQVRHTSVHGRGWKELDAALIKDDKFISVLTDVTRSPQAIAARMLQYNFHHYEMVVAEDLDGQQENITSGTLKEMTTRSFHPLNCVLLRQVSPAKMPGMGIADQQFEGLPGRPNMITKRSVRLVTLSHLQLHTAATFWDIGCCTGSVAIEAKRMHADLGVYAFEIRTECETIIQHNMERLAAPGIEVVMGDFYEKDHASLPSPDAVFIGGHGNRLDALVQIINQHINKGGRIVLNAVQASSREQFVISATNAGWELQPEEVLQVNAHNPITILTAIKTR</sequence>
<evidence type="ECO:0000313" key="8">
    <source>
        <dbReference type="Proteomes" id="UP000583266"/>
    </source>
</evidence>
<evidence type="ECO:0000256" key="5">
    <source>
        <dbReference type="ARBA" id="ARBA00022691"/>
    </source>
</evidence>
<proteinExistence type="predicted"/>
<organism evidence="7 8">
    <name type="scientific">Chitinophaga fulva</name>
    <dbReference type="NCBI Taxonomy" id="2728842"/>
    <lineage>
        <taxon>Bacteria</taxon>
        <taxon>Pseudomonadati</taxon>
        <taxon>Bacteroidota</taxon>
        <taxon>Chitinophagia</taxon>
        <taxon>Chitinophagales</taxon>
        <taxon>Chitinophagaceae</taxon>
        <taxon>Chitinophaga</taxon>
    </lineage>
</organism>
<accession>A0A848GTG2</accession>
<dbReference type="PANTHER" id="PTHR43182:SF1">
    <property type="entry name" value="COBALT-PRECORRIN-7 C(5)-METHYLTRANSFERASE"/>
    <property type="match status" value="1"/>
</dbReference>
<dbReference type="PIRSF" id="PIRSF036428">
    <property type="entry name" value="CobL"/>
    <property type="match status" value="1"/>
</dbReference>
<dbReference type="Pfam" id="PF00590">
    <property type="entry name" value="TP_methylase"/>
    <property type="match status" value="1"/>
</dbReference>
<evidence type="ECO:0000256" key="1">
    <source>
        <dbReference type="ARBA" id="ARBA00004953"/>
    </source>
</evidence>
<comment type="pathway">
    <text evidence="1">Cofactor biosynthesis; adenosylcobalamin biosynthesis.</text>
</comment>
<dbReference type="CDD" id="cd02440">
    <property type="entry name" value="AdoMet_MTases"/>
    <property type="match status" value="1"/>
</dbReference>
<dbReference type="Proteomes" id="UP000583266">
    <property type="component" value="Unassembled WGS sequence"/>
</dbReference>
<keyword evidence="4 7" id="KW-0808">Transferase</keyword>
<dbReference type="InterPro" id="IPR014777">
    <property type="entry name" value="4pyrrole_Mease_sub1"/>
</dbReference>
<protein>
    <submittedName>
        <fullName evidence="7">Precorrin-6y C5,15-methyltransferase (Decarboxylating) subunit CbiE</fullName>
    </submittedName>
</protein>
<dbReference type="InterPro" id="IPR012818">
    <property type="entry name" value="CbiE"/>
</dbReference>
<dbReference type="InterPro" id="IPR029063">
    <property type="entry name" value="SAM-dependent_MTases_sf"/>
</dbReference>
<dbReference type="CDD" id="cd11644">
    <property type="entry name" value="Precorrin-6Y-MT"/>
    <property type="match status" value="1"/>
</dbReference>
<dbReference type="UniPathway" id="UPA00148"/>
<reference evidence="7 8" key="1">
    <citation type="submission" date="2020-04" db="EMBL/GenBank/DDBJ databases">
        <title>Chitinophaga sp. G-6-1-13 sp. nov., isolated from soil.</title>
        <authorList>
            <person name="Dahal R.H."/>
            <person name="Chaudhary D.K."/>
        </authorList>
    </citation>
    <scope>NUCLEOTIDE SEQUENCE [LARGE SCALE GENOMIC DNA]</scope>
    <source>
        <strain evidence="7 8">G-6-1-13</strain>
    </source>
</reference>
<evidence type="ECO:0000256" key="3">
    <source>
        <dbReference type="ARBA" id="ARBA00022603"/>
    </source>
</evidence>
<dbReference type="GO" id="GO:0008276">
    <property type="term" value="F:protein methyltransferase activity"/>
    <property type="evidence" value="ECO:0007669"/>
    <property type="project" value="InterPro"/>
</dbReference>
<evidence type="ECO:0000256" key="4">
    <source>
        <dbReference type="ARBA" id="ARBA00022679"/>
    </source>
</evidence>
<dbReference type="AlphaFoldDB" id="A0A848GTG2"/>
<dbReference type="PANTHER" id="PTHR43182">
    <property type="entry name" value="COBALT-PRECORRIN-6B C(15)-METHYLTRANSFERASE (DECARBOXYLATING)"/>
    <property type="match status" value="1"/>
</dbReference>
<dbReference type="InterPro" id="IPR000878">
    <property type="entry name" value="4pyrrol_Mease"/>
</dbReference>
<dbReference type="NCBIfam" id="TIGR02467">
    <property type="entry name" value="CbiE"/>
    <property type="match status" value="1"/>
</dbReference>
<dbReference type="SUPFAM" id="SSF53790">
    <property type="entry name" value="Tetrapyrrole methylase"/>
    <property type="match status" value="1"/>
</dbReference>
<keyword evidence="5" id="KW-0949">S-adenosyl-L-methionine</keyword>
<dbReference type="InterPro" id="IPR006365">
    <property type="entry name" value="Cbl_synth_CobL"/>
</dbReference>
<feature type="domain" description="Tetrapyrrole methylase" evidence="6">
    <location>
        <begin position="58"/>
        <end position="192"/>
    </location>
</feature>
<dbReference type="GO" id="GO:0009236">
    <property type="term" value="P:cobalamin biosynthetic process"/>
    <property type="evidence" value="ECO:0007669"/>
    <property type="project" value="UniProtKB-UniPathway"/>
</dbReference>
<dbReference type="InterPro" id="IPR050714">
    <property type="entry name" value="Cobalamin_biosynth_MTase"/>
</dbReference>
<dbReference type="InterPro" id="IPR035996">
    <property type="entry name" value="4pyrrol_Methylase_sf"/>
</dbReference>
<evidence type="ECO:0000313" key="7">
    <source>
        <dbReference type="EMBL" id="NML40412.1"/>
    </source>
</evidence>
<dbReference type="SUPFAM" id="SSF53335">
    <property type="entry name" value="S-adenosyl-L-methionine-dependent methyltransferases"/>
    <property type="match status" value="1"/>
</dbReference>
<dbReference type="RefSeq" id="WP_169227513.1">
    <property type="nucleotide sequence ID" value="NZ_JABBGC010000003.1"/>
</dbReference>
<dbReference type="Gene3D" id="3.40.50.150">
    <property type="entry name" value="Vaccinia Virus protein VP39"/>
    <property type="match status" value="1"/>
</dbReference>
<evidence type="ECO:0000256" key="2">
    <source>
        <dbReference type="ARBA" id="ARBA00022573"/>
    </source>
</evidence>
<dbReference type="GO" id="GO:0032259">
    <property type="term" value="P:methylation"/>
    <property type="evidence" value="ECO:0007669"/>
    <property type="project" value="UniProtKB-KW"/>
</dbReference>
<dbReference type="Gene3D" id="3.40.1010.10">
    <property type="entry name" value="Cobalt-precorrin-4 Transmethylase, Domain 1"/>
    <property type="match status" value="1"/>
</dbReference>
<keyword evidence="2" id="KW-0169">Cobalamin biosynthesis</keyword>
<gene>
    <name evidence="7" type="primary">cbiE</name>
    <name evidence="7" type="ORF">HHL17_24660</name>
</gene>
<name>A0A848GTG2_9BACT</name>
<dbReference type="InterPro" id="IPR014008">
    <property type="entry name" value="Cbl_synth_MTase_CbiT"/>
</dbReference>